<comment type="subcellular location">
    <subcellularLocation>
        <location evidence="1">Secreted</location>
    </subcellularLocation>
</comment>
<organism evidence="8 9">
    <name type="scientific">Nomascus leucogenys</name>
    <name type="common">Northern white-cheeked gibbon</name>
    <name type="synonym">Hylobates leucogenys</name>
    <dbReference type="NCBI Taxonomy" id="61853"/>
    <lineage>
        <taxon>Eukaryota</taxon>
        <taxon>Metazoa</taxon>
        <taxon>Chordata</taxon>
        <taxon>Craniata</taxon>
        <taxon>Vertebrata</taxon>
        <taxon>Euteleostomi</taxon>
        <taxon>Mammalia</taxon>
        <taxon>Eutheria</taxon>
        <taxon>Euarchontoglires</taxon>
        <taxon>Primates</taxon>
        <taxon>Haplorrhini</taxon>
        <taxon>Catarrhini</taxon>
        <taxon>Hylobatidae</taxon>
        <taxon>Nomascus</taxon>
    </lineage>
</organism>
<evidence type="ECO:0000313" key="8">
    <source>
        <dbReference type="Ensembl" id="ENSNLEP00000029390.1"/>
    </source>
</evidence>
<dbReference type="InParanoid" id="A0A2I3GDK8"/>
<reference evidence="8 9" key="1">
    <citation type="submission" date="2012-10" db="EMBL/GenBank/DDBJ databases">
        <authorList>
            <consortium name="Gibbon Genome Sequencing Consortium"/>
        </authorList>
    </citation>
    <scope>NUCLEOTIDE SEQUENCE [LARGE SCALE GENOMIC DNA]</scope>
</reference>
<dbReference type="EMBL" id="ADFV01090186">
    <property type="status" value="NOT_ANNOTATED_CDS"/>
    <property type="molecule type" value="Genomic_DNA"/>
</dbReference>
<feature type="chain" id="PRO_5014176793" evidence="7">
    <location>
        <begin position="21"/>
        <end position="157"/>
    </location>
</feature>
<evidence type="ECO:0000256" key="3">
    <source>
        <dbReference type="ARBA" id="ARBA00022525"/>
    </source>
</evidence>
<dbReference type="AlphaFoldDB" id="A0A2I3GDK8"/>
<sequence length="157" mass="16681">MDPRLPAWALVLLGPALVFALGPAPTPEMREKLCGHRFVRALVRVCGGPRWSMEARRPAAGGDQTGFHHVGQAGLKLLTSSDPPTLASQSAGSTGVSCYSGWRDDICSMGWWPTVIPRWDLACSPCPRPLTITATTVQLPPTLHATAASVAVPNKTC</sequence>
<feature type="signal peptide" evidence="7">
    <location>
        <begin position="1"/>
        <end position="20"/>
    </location>
</feature>
<evidence type="ECO:0000256" key="6">
    <source>
        <dbReference type="ARBA" id="ARBA00023157"/>
    </source>
</evidence>
<comment type="subunit">
    <text evidence="2">Heterodimer of a B chain and an A chain linked by two disulfide bonds.</text>
</comment>
<evidence type="ECO:0000256" key="2">
    <source>
        <dbReference type="ARBA" id="ARBA00011207"/>
    </source>
</evidence>
<dbReference type="EMBL" id="ADFV01090185">
    <property type="status" value="NOT_ANNOTATED_CDS"/>
    <property type="molecule type" value="Genomic_DNA"/>
</dbReference>
<evidence type="ECO:0000256" key="4">
    <source>
        <dbReference type="ARBA" id="ARBA00022685"/>
    </source>
</evidence>
<dbReference type="GO" id="GO:0005615">
    <property type="term" value="C:extracellular space"/>
    <property type="evidence" value="ECO:0007669"/>
    <property type="project" value="TreeGrafter"/>
</dbReference>
<dbReference type="SUPFAM" id="SSF56994">
    <property type="entry name" value="Insulin-like"/>
    <property type="match status" value="1"/>
</dbReference>
<keyword evidence="6" id="KW-1015">Disulfide bond</keyword>
<evidence type="ECO:0000256" key="7">
    <source>
        <dbReference type="SAM" id="SignalP"/>
    </source>
</evidence>
<keyword evidence="9" id="KW-1185">Reference proteome</keyword>
<name>A0A2I3GDK8_NOMLE</name>
<evidence type="ECO:0000256" key="1">
    <source>
        <dbReference type="ARBA" id="ARBA00004613"/>
    </source>
</evidence>
<reference evidence="8" key="3">
    <citation type="submission" date="2025-09" db="UniProtKB">
        <authorList>
            <consortium name="Ensembl"/>
        </authorList>
    </citation>
    <scope>IDENTIFICATION</scope>
</reference>
<dbReference type="STRING" id="61853.ENSNLEP00000029390"/>
<dbReference type="PRINTS" id="PR02045">
    <property type="entry name" value="F138DOMAIN"/>
</dbReference>
<evidence type="ECO:0000313" key="9">
    <source>
        <dbReference type="Proteomes" id="UP000001073"/>
    </source>
</evidence>
<dbReference type="InterPro" id="IPR036438">
    <property type="entry name" value="Insulin-like_sf"/>
</dbReference>
<accession>A0A2I3GDK8</accession>
<keyword evidence="4" id="KW-0165">Cleavage on pair of basic residues</keyword>
<protein>
    <submittedName>
        <fullName evidence="8">Uncharacterized protein</fullName>
    </submittedName>
</protein>
<dbReference type="GO" id="GO:0001664">
    <property type="term" value="F:G protein-coupled receptor binding"/>
    <property type="evidence" value="ECO:0007669"/>
    <property type="project" value="TreeGrafter"/>
</dbReference>
<dbReference type="Ensembl" id="ENSNLET00000052306.1">
    <property type="protein sequence ID" value="ENSNLEP00000029390.1"/>
    <property type="gene ID" value="ENSNLEG00000030836.1"/>
</dbReference>
<evidence type="ECO:0000256" key="5">
    <source>
        <dbReference type="ARBA" id="ARBA00022729"/>
    </source>
</evidence>
<dbReference type="GO" id="GO:0007193">
    <property type="term" value="P:adenylate cyclase-inhibiting G protein-coupled receptor signaling pathway"/>
    <property type="evidence" value="ECO:0007669"/>
    <property type="project" value="TreeGrafter"/>
</dbReference>
<dbReference type="EMBL" id="ADFV01090188">
    <property type="status" value="NOT_ANNOTATED_CDS"/>
    <property type="molecule type" value="Genomic_DNA"/>
</dbReference>
<dbReference type="EMBL" id="ADFV01090187">
    <property type="status" value="NOT_ANNOTATED_CDS"/>
    <property type="molecule type" value="Genomic_DNA"/>
</dbReference>
<reference evidence="8" key="2">
    <citation type="submission" date="2025-08" db="UniProtKB">
        <authorList>
            <consortium name="Ensembl"/>
        </authorList>
    </citation>
    <scope>IDENTIFICATION</scope>
</reference>
<keyword evidence="3" id="KW-0964">Secreted</keyword>
<dbReference type="Proteomes" id="UP000001073">
    <property type="component" value="Chromosome 10"/>
</dbReference>
<dbReference type="InterPro" id="IPR043387">
    <property type="entry name" value="INSL3/INSL4"/>
</dbReference>
<dbReference type="GeneTree" id="ENSGT00940000164830"/>
<dbReference type="PANTHER" id="PTHR10423">
    <property type="entry name" value="INSULIN-LIKE 3"/>
    <property type="match status" value="1"/>
</dbReference>
<keyword evidence="5 7" id="KW-0732">Signal</keyword>
<dbReference type="OMA" id="SHWELAC"/>
<dbReference type="PANTHER" id="PTHR10423:SF5">
    <property type="entry name" value="INSULIN LIKE 3"/>
    <property type="match status" value="1"/>
</dbReference>
<proteinExistence type="predicted"/>